<dbReference type="Pfam" id="PF01488">
    <property type="entry name" value="Shikimate_DH"/>
    <property type="match status" value="1"/>
</dbReference>
<evidence type="ECO:0000256" key="4">
    <source>
        <dbReference type="ARBA" id="ARBA00023002"/>
    </source>
</evidence>
<keyword evidence="5 10" id="KW-0057">Aromatic amino acid biosynthesis</keyword>
<comment type="subunit">
    <text evidence="10">Homodimer.</text>
</comment>
<comment type="pathway">
    <text evidence="9">Aromatic compound metabolism; 3,4-dihydroxybenzoate biosynthesis; 3-dehydroquinate from D-quinate (NAD(+) route).</text>
</comment>
<evidence type="ECO:0000259" key="11">
    <source>
        <dbReference type="Pfam" id="PF01488"/>
    </source>
</evidence>
<comment type="similarity">
    <text evidence="10">Belongs to the shikimate dehydrogenase family.</text>
</comment>
<dbReference type="InterPro" id="IPR041121">
    <property type="entry name" value="SDH_C"/>
</dbReference>
<dbReference type="UniPathway" id="UPA00053">
    <property type="reaction ID" value="UER00087"/>
</dbReference>
<feature type="binding site" evidence="10">
    <location>
        <position position="107"/>
    </location>
    <ligand>
        <name>shikimate</name>
        <dbReference type="ChEBI" id="CHEBI:36208"/>
    </ligand>
</feature>
<evidence type="ECO:0000256" key="5">
    <source>
        <dbReference type="ARBA" id="ARBA00023141"/>
    </source>
</evidence>
<accession>A0A7I8DEU2</accession>
<feature type="domain" description="Shikimate dehydrogenase substrate binding N-terminal" evidence="12">
    <location>
        <begin position="12"/>
        <end position="94"/>
    </location>
</feature>
<dbReference type="EMBL" id="AP023366">
    <property type="protein sequence ID" value="BCJ88557.1"/>
    <property type="molecule type" value="Genomic_DNA"/>
</dbReference>
<keyword evidence="15" id="KW-1185">Reference proteome</keyword>
<evidence type="ECO:0000259" key="12">
    <source>
        <dbReference type="Pfam" id="PF08501"/>
    </source>
</evidence>
<feature type="domain" description="Quinate/shikimate 5-dehydrogenase/glutamyl-tRNA reductase" evidence="11">
    <location>
        <begin position="122"/>
        <end position="198"/>
    </location>
</feature>
<evidence type="ECO:0000256" key="7">
    <source>
        <dbReference type="ARBA" id="ARBA00051639"/>
    </source>
</evidence>
<dbReference type="GO" id="GO:0009073">
    <property type="term" value="P:aromatic amino acid family biosynthetic process"/>
    <property type="evidence" value="ECO:0007669"/>
    <property type="project" value="UniProtKB-KW"/>
</dbReference>
<evidence type="ECO:0000256" key="8">
    <source>
        <dbReference type="ARBA" id="ARBA00052329"/>
    </source>
</evidence>
<feature type="binding site" evidence="10">
    <location>
        <begin position="132"/>
        <end position="136"/>
    </location>
    <ligand>
        <name>NADP(+)</name>
        <dbReference type="ChEBI" id="CHEBI:58349"/>
    </ligand>
</feature>
<dbReference type="Pfam" id="PF08501">
    <property type="entry name" value="Shikimate_dh_N"/>
    <property type="match status" value="1"/>
</dbReference>
<proteinExistence type="inferred from homology"/>
<dbReference type="NCBIfam" id="NF001319">
    <property type="entry name" value="PRK00258.3-3"/>
    <property type="match status" value="1"/>
</dbReference>
<dbReference type="GO" id="GO:0030266">
    <property type="term" value="F:quinate 3-dehydrogenase (NAD+) activity"/>
    <property type="evidence" value="ECO:0007669"/>
    <property type="project" value="UniProtKB-EC"/>
</dbReference>
<feature type="binding site" evidence="10">
    <location>
        <position position="254"/>
    </location>
    <ligand>
        <name>shikimate</name>
        <dbReference type="ChEBI" id="CHEBI:36208"/>
    </ligand>
</feature>
<evidence type="ECO:0000256" key="9">
    <source>
        <dbReference type="ARBA" id="ARBA00060613"/>
    </source>
</evidence>
<sequence length="280" mass="30291">MNSNGHLTLIGLFGHPIHHSRSPLMQNAAFRAKGLPYTYVAFDVFPEQLKTAAESIRILGMRGVNVTIPHKVDIMACLDELSPAAKLIGAVNTVVNEKGTLIGHNTDGSGYVRSLLEETRLSLPDANVLVLGAGGAARAVAAAMALQGAKRIQIVNRTPEKGRELAERLGTFCPAEAVSYQDLPELVSEADLLVNTTSVGMHPNEQEIPLPPDLLHEKLVVSDLIYNPRQTRLLWEAAKRGAKTHGGLGMFIYQGAEAFTLWTGEDAPVELMRKTIESSL</sequence>
<feature type="binding site" evidence="10">
    <location>
        <begin position="156"/>
        <end position="161"/>
    </location>
    <ligand>
        <name>NADP(+)</name>
        <dbReference type="ChEBI" id="CHEBI:58349"/>
    </ligand>
</feature>
<dbReference type="GO" id="GO:0009423">
    <property type="term" value="P:chorismate biosynthetic process"/>
    <property type="evidence" value="ECO:0007669"/>
    <property type="project" value="UniProtKB-UniRule"/>
</dbReference>
<dbReference type="GO" id="GO:0004764">
    <property type="term" value="F:shikimate 3-dehydrogenase (NADP+) activity"/>
    <property type="evidence" value="ECO:0007669"/>
    <property type="project" value="UniProtKB-UniRule"/>
</dbReference>
<gene>
    <name evidence="10 14" type="primary">aroE</name>
    <name evidence="14" type="ORF">skT53_35420</name>
</gene>
<dbReference type="Pfam" id="PF18317">
    <property type="entry name" value="SDH_C"/>
    <property type="match status" value="1"/>
</dbReference>
<protein>
    <recommendedName>
        <fullName evidence="10">Shikimate dehydrogenase (NADP(+))</fullName>
        <shortName evidence="10">SDH</shortName>
        <ecNumber evidence="10">1.1.1.25</ecNumber>
    </recommendedName>
</protein>
<dbReference type="FunFam" id="3.40.50.720:FF:000086">
    <property type="entry name" value="Quinate/shikimate dehydrogenase"/>
    <property type="match status" value="1"/>
</dbReference>
<feature type="binding site" evidence="10">
    <location>
        <position position="92"/>
    </location>
    <ligand>
        <name>shikimate</name>
        <dbReference type="ChEBI" id="CHEBI:36208"/>
    </ligand>
</feature>
<dbReference type="KEGG" id="eff:skT53_35420"/>
<dbReference type="HAMAP" id="MF_00222">
    <property type="entry name" value="Shikimate_DH_AroE"/>
    <property type="match status" value="1"/>
</dbReference>
<dbReference type="Gene3D" id="3.40.50.10860">
    <property type="entry name" value="Leucine Dehydrogenase, chain A, domain 1"/>
    <property type="match status" value="1"/>
</dbReference>
<evidence type="ECO:0000313" key="14">
    <source>
        <dbReference type="EMBL" id="BCJ88557.1"/>
    </source>
</evidence>
<dbReference type="InterPro" id="IPR011342">
    <property type="entry name" value="Shikimate_DH"/>
</dbReference>
<feature type="binding site" evidence="10">
    <location>
        <position position="67"/>
    </location>
    <ligand>
        <name>shikimate</name>
        <dbReference type="ChEBI" id="CHEBI:36208"/>
    </ligand>
</feature>
<dbReference type="PANTHER" id="PTHR21089">
    <property type="entry name" value="SHIKIMATE DEHYDROGENASE"/>
    <property type="match status" value="1"/>
</dbReference>
<dbReference type="SUPFAM" id="SSF51735">
    <property type="entry name" value="NAD(P)-binding Rossmann-fold domains"/>
    <property type="match status" value="1"/>
</dbReference>
<dbReference type="InterPro" id="IPR046346">
    <property type="entry name" value="Aminoacid_DH-like_N_sf"/>
</dbReference>
<feature type="binding site" evidence="10">
    <location>
        <position position="226"/>
    </location>
    <ligand>
        <name>shikimate</name>
        <dbReference type="ChEBI" id="CHEBI:36208"/>
    </ligand>
</feature>
<evidence type="ECO:0000313" key="15">
    <source>
        <dbReference type="Proteomes" id="UP000593802"/>
    </source>
</evidence>
<feature type="active site" description="Proton acceptor" evidence="10">
    <location>
        <position position="71"/>
    </location>
</feature>
<keyword evidence="4 10" id="KW-0560">Oxidoreductase</keyword>
<dbReference type="EC" id="1.1.1.25" evidence="10"/>
<feature type="binding site" evidence="10">
    <location>
        <begin position="20"/>
        <end position="22"/>
    </location>
    <ligand>
        <name>shikimate</name>
        <dbReference type="ChEBI" id="CHEBI:36208"/>
    </ligand>
</feature>
<dbReference type="InterPro" id="IPR013708">
    <property type="entry name" value="Shikimate_DH-bd_N"/>
</dbReference>
<keyword evidence="2 10" id="KW-0028">Amino-acid biosynthesis</keyword>
<comment type="catalytic activity">
    <reaction evidence="8">
        <text>shikimate + NAD(+) = 3-dehydroshikimate + NADH + H(+)</text>
        <dbReference type="Rhea" id="RHEA:17741"/>
        <dbReference type="ChEBI" id="CHEBI:15378"/>
        <dbReference type="ChEBI" id="CHEBI:16630"/>
        <dbReference type="ChEBI" id="CHEBI:36208"/>
        <dbReference type="ChEBI" id="CHEBI:57540"/>
        <dbReference type="ChEBI" id="CHEBI:57945"/>
    </reaction>
</comment>
<evidence type="ECO:0000256" key="2">
    <source>
        <dbReference type="ARBA" id="ARBA00022605"/>
    </source>
</evidence>
<keyword evidence="3 10" id="KW-0521">NADP</keyword>
<comment type="caution">
    <text evidence="10">Lacks conserved residue(s) required for the propagation of feature annotation.</text>
</comment>
<feature type="domain" description="SDH C-terminal" evidence="13">
    <location>
        <begin position="247"/>
        <end position="276"/>
    </location>
</feature>
<dbReference type="NCBIfam" id="NF001314">
    <property type="entry name" value="PRK00258.2-2"/>
    <property type="match status" value="1"/>
</dbReference>
<dbReference type="NCBIfam" id="TIGR00507">
    <property type="entry name" value="aroE"/>
    <property type="match status" value="1"/>
</dbReference>
<dbReference type="RefSeq" id="WP_200759144.1">
    <property type="nucleotide sequence ID" value="NZ_AP023366.1"/>
</dbReference>
<reference evidence="14 15" key="1">
    <citation type="submission" date="2020-08" db="EMBL/GenBank/DDBJ databases">
        <title>Complete Genome Sequence of Effusibacillus dendaii Strain skT53, Isolated from Farmland soil.</title>
        <authorList>
            <person name="Konishi T."/>
            <person name="Kawasaki H."/>
        </authorList>
    </citation>
    <scope>NUCLEOTIDE SEQUENCE [LARGE SCALE GENOMIC DNA]</scope>
    <source>
        <strain evidence="15">skT53</strain>
    </source>
</reference>
<comment type="catalytic activity">
    <reaction evidence="7">
        <text>L-quinate + NAD(+) = 3-dehydroquinate + NADH + H(+)</text>
        <dbReference type="Rhea" id="RHEA:22364"/>
        <dbReference type="ChEBI" id="CHEBI:15378"/>
        <dbReference type="ChEBI" id="CHEBI:29751"/>
        <dbReference type="ChEBI" id="CHEBI:32364"/>
        <dbReference type="ChEBI" id="CHEBI:57540"/>
        <dbReference type="ChEBI" id="CHEBI:57945"/>
        <dbReference type="EC" id="1.1.1.24"/>
    </reaction>
</comment>
<dbReference type="CDD" id="cd01065">
    <property type="entry name" value="NAD_bind_Shikimate_DH"/>
    <property type="match status" value="1"/>
</dbReference>
<dbReference type="PANTHER" id="PTHR21089:SF1">
    <property type="entry name" value="BIFUNCTIONAL 3-DEHYDROQUINATE DEHYDRATASE_SHIKIMATE DEHYDROGENASE, CHLOROPLASTIC"/>
    <property type="match status" value="1"/>
</dbReference>
<dbReference type="InterPro" id="IPR036291">
    <property type="entry name" value="NAD(P)-bd_dom_sf"/>
</dbReference>
<evidence type="ECO:0000256" key="3">
    <source>
        <dbReference type="ARBA" id="ARBA00022857"/>
    </source>
</evidence>
<dbReference type="Gene3D" id="3.40.50.720">
    <property type="entry name" value="NAD(P)-binding Rossmann-like Domain"/>
    <property type="match status" value="1"/>
</dbReference>
<dbReference type="GO" id="GO:0050661">
    <property type="term" value="F:NADP binding"/>
    <property type="evidence" value="ECO:0007669"/>
    <property type="project" value="InterPro"/>
</dbReference>
<dbReference type="InterPro" id="IPR006151">
    <property type="entry name" value="Shikm_DH/Glu-tRNA_Rdtase"/>
</dbReference>
<comment type="pathway">
    <text evidence="1 10">Metabolic intermediate biosynthesis; chorismate biosynthesis; chorismate from D-erythrose 4-phosphate and phosphoenolpyruvate: step 4/7.</text>
</comment>
<comment type="catalytic activity">
    <reaction evidence="6 10">
        <text>shikimate + NADP(+) = 3-dehydroshikimate + NADPH + H(+)</text>
        <dbReference type="Rhea" id="RHEA:17737"/>
        <dbReference type="ChEBI" id="CHEBI:15378"/>
        <dbReference type="ChEBI" id="CHEBI:16630"/>
        <dbReference type="ChEBI" id="CHEBI:36208"/>
        <dbReference type="ChEBI" id="CHEBI:57783"/>
        <dbReference type="ChEBI" id="CHEBI:58349"/>
        <dbReference type="EC" id="1.1.1.25"/>
    </reaction>
</comment>
<dbReference type="FunFam" id="3.40.50.10860:FF:000004">
    <property type="entry name" value="Quinate/shikimate dehydrogenase"/>
    <property type="match status" value="1"/>
</dbReference>
<dbReference type="InterPro" id="IPR022893">
    <property type="entry name" value="Shikimate_DH_fam"/>
</dbReference>
<evidence type="ECO:0000256" key="1">
    <source>
        <dbReference type="ARBA" id="ARBA00004871"/>
    </source>
</evidence>
<dbReference type="GO" id="GO:0019632">
    <property type="term" value="P:shikimate metabolic process"/>
    <property type="evidence" value="ECO:0007669"/>
    <property type="project" value="InterPro"/>
</dbReference>
<dbReference type="SUPFAM" id="SSF53223">
    <property type="entry name" value="Aminoacid dehydrogenase-like, N-terminal domain"/>
    <property type="match status" value="1"/>
</dbReference>
<name>A0A7I8DEU2_9BACL</name>
<dbReference type="AlphaFoldDB" id="A0A7I8DEU2"/>
<evidence type="ECO:0000256" key="6">
    <source>
        <dbReference type="ARBA" id="ARBA00049442"/>
    </source>
</evidence>
<evidence type="ECO:0000256" key="10">
    <source>
        <dbReference type="HAMAP-Rule" id="MF_00222"/>
    </source>
</evidence>
<evidence type="ECO:0000259" key="13">
    <source>
        <dbReference type="Pfam" id="PF18317"/>
    </source>
</evidence>
<dbReference type="Proteomes" id="UP000593802">
    <property type="component" value="Chromosome"/>
</dbReference>
<comment type="function">
    <text evidence="10">Involved in the biosynthesis of the chorismate, which leads to the biosynthesis of aromatic amino acids. Catalyzes the reversible NADPH linked reduction of 3-dehydroshikimate (DHSA) to yield shikimate (SA).</text>
</comment>
<feature type="binding site" evidence="10">
    <location>
        <position position="224"/>
    </location>
    <ligand>
        <name>NADP(+)</name>
        <dbReference type="ChEBI" id="CHEBI:58349"/>
    </ligand>
</feature>
<feature type="binding site" evidence="10">
    <location>
        <position position="247"/>
    </location>
    <ligand>
        <name>NADP(+)</name>
        <dbReference type="ChEBI" id="CHEBI:58349"/>
    </ligand>
</feature>
<dbReference type="GO" id="GO:0008652">
    <property type="term" value="P:amino acid biosynthetic process"/>
    <property type="evidence" value="ECO:0007669"/>
    <property type="project" value="UniProtKB-KW"/>
</dbReference>
<organism evidence="14 15">
    <name type="scientific">Effusibacillus dendaii</name>
    <dbReference type="NCBI Taxonomy" id="2743772"/>
    <lineage>
        <taxon>Bacteria</taxon>
        <taxon>Bacillati</taxon>
        <taxon>Bacillota</taxon>
        <taxon>Bacilli</taxon>
        <taxon>Bacillales</taxon>
        <taxon>Alicyclobacillaceae</taxon>
        <taxon>Effusibacillus</taxon>
    </lineage>
</organism>